<dbReference type="RefSeq" id="WP_066392856.1">
    <property type="nucleotide sequence ID" value="NZ_JAGIKZ010000007.1"/>
</dbReference>
<evidence type="ECO:0000313" key="1">
    <source>
        <dbReference type="EMBL" id="MBP2241187.1"/>
    </source>
</evidence>
<name>A0ABS4RH68_9BACI</name>
<dbReference type="InterPro" id="IPR020908">
    <property type="entry name" value="UPF0738"/>
</dbReference>
<dbReference type="Pfam" id="PF19785">
    <property type="entry name" value="UPF0738"/>
    <property type="match status" value="1"/>
</dbReference>
<reference evidence="1 2" key="1">
    <citation type="submission" date="2021-03" db="EMBL/GenBank/DDBJ databases">
        <title>Genomic Encyclopedia of Type Strains, Phase IV (KMG-IV): sequencing the most valuable type-strain genomes for metagenomic binning, comparative biology and taxonomic classification.</title>
        <authorList>
            <person name="Goeker M."/>
        </authorList>
    </citation>
    <scope>NUCLEOTIDE SEQUENCE [LARGE SCALE GENOMIC DNA]</scope>
    <source>
        <strain evidence="1 2">DSM 26675</strain>
    </source>
</reference>
<sequence length="123" mass="14210">MKKTIKITQAKINNENELMLQSEDSFKISDLNPMEQMLVDSVNLSFIYVVDNKEDYTYIAMPISIWNELKKANETNAPVYISNQTERLLLPGLHEELSYLIENIKGNSNYGEEMVTKVESIFL</sequence>
<dbReference type="Proteomes" id="UP001519293">
    <property type="component" value="Unassembled WGS sequence"/>
</dbReference>
<comment type="caution">
    <text evidence="1">The sequence shown here is derived from an EMBL/GenBank/DDBJ whole genome shotgun (WGS) entry which is preliminary data.</text>
</comment>
<protein>
    <submittedName>
        <fullName evidence="1">Uncharacterized protein</fullName>
    </submittedName>
</protein>
<keyword evidence="2" id="KW-1185">Reference proteome</keyword>
<accession>A0ABS4RH68</accession>
<gene>
    <name evidence="1" type="ORF">J2Z40_001749</name>
</gene>
<proteinExistence type="predicted"/>
<dbReference type="EMBL" id="JAGIKZ010000007">
    <property type="protein sequence ID" value="MBP2241187.1"/>
    <property type="molecule type" value="Genomic_DNA"/>
</dbReference>
<evidence type="ECO:0000313" key="2">
    <source>
        <dbReference type="Proteomes" id="UP001519293"/>
    </source>
</evidence>
<organism evidence="1 2">
    <name type="scientific">Cytobacillus eiseniae</name>
    <dbReference type="NCBI Taxonomy" id="762947"/>
    <lineage>
        <taxon>Bacteria</taxon>
        <taxon>Bacillati</taxon>
        <taxon>Bacillota</taxon>
        <taxon>Bacilli</taxon>
        <taxon>Bacillales</taxon>
        <taxon>Bacillaceae</taxon>
        <taxon>Cytobacillus</taxon>
    </lineage>
</organism>